<feature type="signal peptide" evidence="1">
    <location>
        <begin position="1"/>
        <end position="34"/>
    </location>
</feature>
<organism evidence="3 4">
    <name type="scientific">Undibacter mobilis</name>
    <dbReference type="NCBI Taxonomy" id="2292256"/>
    <lineage>
        <taxon>Bacteria</taxon>
        <taxon>Pseudomonadati</taxon>
        <taxon>Pseudomonadota</taxon>
        <taxon>Alphaproteobacteria</taxon>
        <taxon>Hyphomicrobiales</taxon>
        <taxon>Nitrobacteraceae</taxon>
        <taxon>Undibacter</taxon>
    </lineage>
</organism>
<evidence type="ECO:0000259" key="2">
    <source>
        <dbReference type="Pfam" id="PF09084"/>
    </source>
</evidence>
<dbReference type="Gene3D" id="3.40.190.10">
    <property type="entry name" value="Periplasmic binding protein-like II"/>
    <property type="match status" value="2"/>
</dbReference>
<evidence type="ECO:0000313" key="3">
    <source>
        <dbReference type="EMBL" id="RDV04300.1"/>
    </source>
</evidence>
<keyword evidence="1" id="KW-0732">Signal</keyword>
<dbReference type="EMBL" id="QRGO01000001">
    <property type="protein sequence ID" value="RDV04300.1"/>
    <property type="molecule type" value="Genomic_DNA"/>
</dbReference>
<dbReference type="Proteomes" id="UP000263993">
    <property type="component" value="Unassembled WGS sequence"/>
</dbReference>
<dbReference type="GO" id="GO:0009228">
    <property type="term" value="P:thiamine biosynthetic process"/>
    <property type="evidence" value="ECO:0007669"/>
    <property type="project" value="InterPro"/>
</dbReference>
<dbReference type="OrthoDB" id="5348911at2"/>
<comment type="caution">
    <text evidence="3">The sequence shown here is derived from an EMBL/GenBank/DDBJ whole genome shotgun (WGS) entry which is preliminary data.</text>
</comment>
<sequence>MREEMTSRRGRISKIFALAMALVLLSAGSHAAQAADNVSLRLHWLVNGSTVAFYLGLERGYFKDAGINLTINEGKGSMIAAQVVGSGSEQFGTADAVSIIQSEAKGMPIKAIMTIQDVGALGVLWSKTSDIKAMKDLKGKRMGVTAGDALTQQWPVVAESNGLTKDSVNLAYMDGAAKPVSLLNGQVDAILGACIDHVVLLESKGFPVQCQRFADYGVPTVGVSLLTNENLIKNNPDLVKRFVAASVKSYKAFYEDPQAALDAAVRARPDIDRKVVGGQAELIKAYYSAAASGRIDRAKWQSTVEVMKKTGVLSSDRPFDSYFVADFVQP</sequence>
<dbReference type="AlphaFoldDB" id="A0A371B9N9"/>
<dbReference type="PANTHER" id="PTHR31528:SF15">
    <property type="entry name" value="RIBOFLAVIN-BINDING PROTEIN RIBY"/>
    <property type="match status" value="1"/>
</dbReference>
<name>A0A371B9N9_9BRAD</name>
<proteinExistence type="predicted"/>
<dbReference type="InterPro" id="IPR027939">
    <property type="entry name" value="NMT1/THI5"/>
</dbReference>
<keyword evidence="4" id="KW-1185">Reference proteome</keyword>
<feature type="chain" id="PRO_5016712174" description="SsuA/THI5-like domain-containing protein" evidence="1">
    <location>
        <begin position="35"/>
        <end position="330"/>
    </location>
</feature>
<dbReference type="Pfam" id="PF09084">
    <property type="entry name" value="NMT1"/>
    <property type="match status" value="1"/>
</dbReference>
<accession>A0A371B9N9</accession>
<dbReference type="SUPFAM" id="SSF53850">
    <property type="entry name" value="Periplasmic binding protein-like II"/>
    <property type="match status" value="1"/>
</dbReference>
<dbReference type="PANTHER" id="PTHR31528">
    <property type="entry name" value="4-AMINO-5-HYDROXYMETHYL-2-METHYLPYRIMIDINE PHOSPHATE SYNTHASE THI11-RELATED"/>
    <property type="match status" value="1"/>
</dbReference>
<protein>
    <recommendedName>
        <fullName evidence="2">SsuA/THI5-like domain-containing protein</fullName>
    </recommendedName>
</protein>
<feature type="domain" description="SsuA/THI5-like" evidence="2">
    <location>
        <begin position="51"/>
        <end position="260"/>
    </location>
</feature>
<reference evidence="4" key="1">
    <citation type="submission" date="2018-08" db="EMBL/GenBank/DDBJ databases">
        <authorList>
            <person name="Kim S.-J."/>
            <person name="Jung G.-Y."/>
        </authorList>
    </citation>
    <scope>NUCLEOTIDE SEQUENCE [LARGE SCALE GENOMIC DNA]</scope>
    <source>
        <strain evidence="4">GY_H</strain>
    </source>
</reference>
<gene>
    <name evidence="3" type="ORF">DXH78_06715</name>
</gene>
<evidence type="ECO:0000313" key="4">
    <source>
        <dbReference type="Proteomes" id="UP000263993"/>
    </source>
</evidence>
<evidence type="ECO:0000256" key="1">
    <source>
        <dbReference type="SAM" id="SignalP"/>
    </source>
</evidence>
<dbReference type="InterPro" id="IPR015168">
    <property type="entry name" value="SsuA/THI5"/>
</dbReference>